<evidence type="ECO:0000256" key="13">
    <source>
        <dbReference type="RuleBase" id="RU000461"/>
    </source>
</evidence>
<keyword evidence="10 14" id="KW-0472">Membrane</keyword>
<dbReference type="PRINTS" id="PR00385">
    <property type="entry name" value="P450"/>
</dbReference>
<evidence type="ECO:0000256" key="5">
    <source>
        <dbReference type="ARBA" id="ARBA00022617"/>
    </source>
</evidence>
<evidence type="ECO:0000256" key="8">
    <source>
        <dbReference type="ARBA" id="ARBA00023004"/>
    </source>
</evidence>
<dbReference type="PANTHER" id="PTHR47943:SF8">
    <property type="entry name" value="CYTOCHROME P450"/>
    <property type="match status" value="1"/>
</dbReference>
<reference evidence="15" key="1">
    <citation type="submission" date="2020-01" db="EMBL/GenBank/DDBJ databases">
        <title>Genome sequence of Kobresia littledalei, the first chromosome-level genome in the family Cyperaceae.</title>
        <authorList>
            <person name="Qu G."/>
        </authorList>
    </citation>
    <scope>NUCLEOTIDE SEQUENCE</scope>
    <source>
        <strain evidence="15">C.B.Clarke</strain>
        <tissue evidence="15">Leaf</tissue>
    </source>
</reference>
<protein>
    <submittedName>
        <fullName evidence="15">Cytochrome P450 93A2-like protein</fullName>
    </submittedName>
</protein>
<keyword evidence="9 13" id="KW-0503">Monooxygenase</keyword>
<feature type="binding site" description="axial binding residue" evidence="12">
    <location>
        <position position="448"/>
    </location>
    <ligand>
        <name>heme</name>
        <dbReference type="ChEBI" id="CHEBI:30413"/>
    </ligand>
    <ligandPart>
        <name>Fe</name>
        <dbReference type="ChEBI" id="CHEBI:18248"/>
    </ligandPart>
</feature>
<evidence type="ECO:0000256" key="7">
    <source>
        <dbReference type="ARBA" id="ARBA00023002"/>
    </source>
</evidence>
<dbReference type="OrthoDB" id="1103324at2759"/>
<dbReference type="GO" id="GO:0004497">
    <property type="term" value="F:monooxygenase activity"/>
    <property type="evidence" value="ECO:0007669"/>
    <property type="project" value="UniProtKB-KW"/>
</dbReference>
<dbReference type="FunFam" id="1.10.630.10:FF:000019">
    <property type="entry name" value="Cytochrome P450 family protein"/>
    <property type="match status" value="1"/>
</dbReference>
<keyword evidence="6 12" id="KW-0479">Metal-binding</keyword>
<comment type="cofactor">
    <cofactor evidence="1 12">
        <name>heme</name>
        <dbReference type="ChEBI" id="CHEBI:30413"/>
    </cofactor>
</comment>
<dbReference type="PRINTS" id="PR00463">
    <property type="entry name" value="EP450I"/>
</dbReference>
<evidence type="ECO:0000256" key="6">
    <source>
        <dbReference type="ARBA" id="ARBA00022723"/>
    </source>
</evidence>
<gene>
    <name evidence="15" type="ORF">FCM35_KLT02692</name>
</gene>
<keyword evidence="8 12" id="KW-0408">Iron</keyword>
<dbReference type="GO" id="GO:0009813">
    <property type="term" value="P:flavonoid biosynthetic process"/>
    <property type="evidence" value="ECO:0007669"/>
    <property type="project" value="UniProtKB-KW"/>
</dbReference>
<evidence type="ECO:0000256" key="11">
    <source>
        <dbReference type="ARBA" id="ARBA00023241"/>
    </source>
</evidence>
<dbReference type="PROSITE" id="PS00086">
    <property type="entry name" value="CYTOCHROME_P450"/>
    <property type="match status" value="1"/>
</dbReference>
<comment type="caution">
    <text evidence="15">The sequence shown here is derived from an EMBL/GenBank/DDBJ whole genome shotgun (WGS) entry which is preliminary data.</text>
</comment>
<evidence type="ECO:0000256" key="12">
    <source>
        <dbReference type="PIRSR" id="PIRSR602401-1"/>
    </source>
</evidence>
<evidence type="ECO:0000256" key="14">
    <source>
        <dbReference type="SAM" id="Phobius"/>
    </source>
</evidence>
<comment type="subcellular location">
    <subcellularLocation>
        <location evidence="2">Membrane</location>
    </subcellularLocation>
</comment>
<dbReference type="InterPro" id="IPR001128">
    <property type="entry name" value="Cyt_P450"/>
</dbReference>
<dbReference type="AlphaFoldDB" id="A0A833VAR4"/>
<dbReference type="EMBL" id="SWLB01000012">
    <property type="protein sequence ID" value="KAF3331286.1"/>
    <property type="molecule type" value="Genomic_DNA"/>
</dbReference>
<evidence type="ECO:0000313" key="16">
    <source>
        <dbReference type="Proteomes" id="UP000623129"/>
    </source>
</evidence>
<dbReference type="Proteomes" id="UP000623129">
    <property type="component" value="Unassembled WGS sequence"/>
</dbReference>
<dbReference type="InterPro" id="IPR017972">
    <property type="entry name" value="Cyt_P450_CS"/>
</dbReference>
<keyword evidence="5 12" id="KW-0349">Heme</keyword>
<comment type="pathway">
    <text evidence="3">Secondary metabolite biosynthesis; flavonoid biosynthesis.</text>
</comment>
<dbReference type="SUPFAM" id="SSF48264">
    <property type="entry name" value="Cytochrome P450"/>
    <property type="match status" value="1"/>
</dbReference>
<dbReference type="GO" id="GO:0016705">
    <property type="term" value="F:oxidoreductase activity, acting on paired donors, with incorporation or reduction of molecular oxygen"/>
    <property type="evidence" value="ECO:0007669"/>
    <property type="project" value="InterPro"/>
</dbReference>
<dbReference type="Pfam" id="PF00067">
    <property type="entry name" value="p450"/>
    <property type="match status" value="1"/>
</dbReference>
<dbReference type="InterPro" id="IPR036396">
    <property type="entry name" value="Cyt_P450_sf"/>
</dbReference>
<dbReference type="PANTHER" id="PTHR47943">
    <property type="entry name" value="CYTOCHROME P450 93A3-LIKE"/>
    <property type="match status" value="1"/>
</dbReference>
<keyword evidence="11" id="KW-0284">Flavonoid biosynthesis</keyword>
<comment type="similarity">
    <text evidence="4 13">Belongs to the cytochrome P450 family.</text>
</comment>
<accession>A0A833VAR4</accession>
<evidence type="ECO:0000256" key="4">
    <source>
        <dbReference type="ARBA" id="ARBA00010617"/>
    </source>
</evidence>
<evidence type="ECO:0000256" key="10">
    <source>
        <dbReference type="ARBA" id="ARBA00023136"/>
    </source>
</evidence>
<feature type="transmembrane region" description="Helical" evidence="14">
    <location>
        <begin position="12"/>
        <end position="31"/>
    </location>
</feature>
<keyword evidence="16" id="KW-1185">Reference proteome</keyword>
<keyword evidence="14" id="KW-0812">Transmembrane</keyword>
<dbReference type="GO" id="GO:0005506">
    <property type="term" value="F:iron ion binding"/>
    <property type="evidence" value="ECO:0007669"/>
    <property type="project" value="InterPro"/>
</dbReference>
<evidence type="ECO:0000256" key="3">
    <source>
        <dbReference type="ARBA" id="ARBA00004966"/>
    </source>
</evidence>
<keyword evidence="7 13" id="KW-0560">Oxidoreductase</keyword>
<keyword evidence="14" id="KW-1133">Transmembrane helix</keyword>
<sequence length="513" mass="57264">MANIQSHLNLPFSLPLLTIAFATLSLILFLLNQRRNSRHLPPSPPALPVIGHLHLLRPPIHRALDRLTTTYGPLLHLRFGSSLCIVASTADLAREFLKTHDAVFTNRPSTAASRQFAYNDFGFAFAPFGPYWRFMKRLCMSELLGSQTVAELRPVRNAELRSMLKSIIDKAQRNEAVNLSKEIITLTNNEVTKMAASTAIGSETAEARELVKQVAEIIGSFNLEDFIGICRGMDLQGLGKRMQDVHSRFDRLLEGIMRGKEEEKRQGKKRDMKDLIDILLEVAADDKAEIKLSRENIKGFIMDLFTAGTDSSAATIEWALAELINHPDALQKLRDELDRVVGKDRLVEETDLPNLPYLNAAMKEAMRLHPAATISHRQSIKEVTVNGYTIPSDTTLFVNLWSVNRDPKYWVEPNEFKPERFLEGPTAGLDVRGLNFQLLPFGSGRRGCPGMTLAMQAVPVAVAALVQCFDWNVKGKVDMEEGIGLVSARARQLVLPVVPRLQPFPATDDSSYS</sequence>
<organism evidence="15 16">
    <name type="scientific">Carex littledalei</name>
    <dbReference type="NCBI Taxonomy" id="544730"/>
    <lineage>
        <taxon>Eukaryota</taxon>
        <taxon>Viridiplantae</taxon>
        <taxon>Streptophyta</taxon>
        <taxon>Embryophyta</taxon>
        <taxon>Tracheophyta</taxon>
        <taxon>Spermatophyta</taxon>
        <taxon>Magnoliopsida</taxon>
        <taxon>Liliopsida</taxon>
        <taxon>Poales</taxon>
        <taxon>Cyperaceae</taxon>
        <taxon>Cyperoideae</taxon>
        <taxon>Cariceae</taxon>
        <taxon>Carex</taxon>
        <taxon>Carex subgen. Euthyceras</taxon>
    </lineage>
</organism>
<name>A0A833VAR4_9POAL</name>
<dbReference type="Gene3D" id="1.10.630.10">
    <property type="entry name" value="Cytochrome P450"/>
    <property type="match status" value="1"/>
</dbReference>
<dbReference type="GO" id="GO:0016020">
    <property type="term" value="C:membrane"/>
    <property type="evidence" value="ECO:0007669"/>
    <property type="project" value="UniProtKB-SubCell"/>
</dbReference>
<proteinExistence type="inferred from homology"/>
<evidence type="ECO:0000313" key="15">
    <source>
        <dbReference type="EMBL" id="KAF3331286.1"/>
    </source>
</evidence>
<dbReference type="InterPro" id="IPR002401">
    <property type="entry name" value="Cyt_P450_E_grp-I"/>
</dbReference>
<evidence type="ECO:0000256" key="9">
    <source>
        <dbReference type="ARBA" id="ARBA00023033"/>
    </source>
</evidence>
<evidence type="ECO:0000256" key="1">
    <source>
        <dbReference type="ARBA" id="ARBA00001971"/>
    </source>
</evidence>
<evidence type="ECO:0000256" key="2">
    <source>
        <dbReference type="ARBA" id="ARBA00004370"/>
    </source>
</evidence>
<dbReference type="GO" id="GO:0020037">
    <property type="term" value="F:heme binding"/>
    <property type="evidence" value="ECO:0007669"/>
    <property type="project" value="InterPro"/>
</dbReference>